<protein>
    <submittedName>
        <fullName evidence="3">Uncharacterized protein</fullName>
    </submittedName>
</protein>
<feature type="region of interest" description="Disordered" evidence="1">
    <location>
        <begin position="44"/>
        <end position="106"/>
    </location>
</feature>
<evidence type="ECO:0000256" key="2">
    <source>
        <dbReference type="SAM" id="Phobius"/>
    </source>
</evidence>
<reference evidence="4" key="1">
    <citation type="submission" date="2014-04" db="EMBL/GenBank/DDBJ databases">
        <title>Evolutionary Origins and Diversification of the Mycorrhizal Mutualists.</title>
        <authorList>
            <consortium name="DOE Joint Genome Institute"/>
            <consortium name="Mycorrhizal Genomics Consortium"/>
            <person name="Kohler A."/>
            <person name="Kuo A."/>
            <person name="Nagy L.G."/>
            <person name="Floudas D."/>
            <person name="Copeland A."/>
            <person name="Barry K.W."/>
            <person name="Cichocki N."/>
            <person name="Veneault-Fourrey C."/>
            <person name="LaButti K."/>
            <person name="Lindquist E.A."/>
            <person name="Lipzen A."/>
            <person name="Lundell T."/>
            <person name="Morin E."/>
            <person name="Murat C."/>
            <person name="Riley R."/>
            <person name="Ohm R."/>
            <person name="Sun H."/>
            <person name="Tunlid A."/>
            <person name="Henrissat B."/>
            <person name="Grigoriev I.V."/>
            <person name="Hibbett D.S."/>
            <person name="Martin F."/>
        </authorList>
    </citation>
    <scope>NUCLEOTIDE SEQUENCE [LARGE SCALE GENOMIC DNA]</scope>
    <source>
        <strain evidence="4">FD-334 SS-4</strain>
    </source>
</reference>
<feature type="compositionally biased region" description="Pro residues" evidence="1">
    <location>
        <begin position="44"/>
        <end position="60"/>
    </location>
</feature>
<evidence type="ECO:0000256" key="1">
    <source>
        <dbReference type="SAM" id="MobiDB-lite"/>
    </source>
</evidence>
<feature type="compositionally biased region" description="Polar residues" evidence="1">
    <location>
        <begin position="90"/>
        <end position="106"/>
    </location>
</feature>
<feature type="transmembrane region" description="Helical" evidence="2">
    <location>
        <begin position="368"/>
        <end position="388"/>
    </location>
</feature>
<feature type="region of interest" description="Disordered" evidence="1">
    <location>
        <begin position="274"/>
        <end position="313"/>
    </location>
</feature>
<name>A0A0D2P135_HYPSF</name>
<sequence>MAEMTRQVPLFVGLLDLEGARAHAGLDDCGGGGSVTYIEALYQPPPPMLGSYQPPPPPSRSAPIDSNTNDRNPARPSPLASPAQSARLLQRSSPAPTEPPTYSSVHETPLSVSALGARFAPSSARAHDFPAPSPAAGNQQHQQHQQHQAYDHEDQAYDHEDQAYDQHHQHHQGPTPTHDPRAHAHTYATPPPEPLRPALLHIPDAEFPPVHDFRAVPIWLVVLDLSLPVRLVVLNLDRGGEHAEPLREQHTDAVPRLDRVPLVQRAFPVSASAPASSASSSAYSSASSSSSTSSSTPASSSSSLPASSSASSASPQAFVFPGARSVARPSASARVVNSRAKLGKARGDVDLIPGEEDAEARGGAHAHFVFFFFFFFSFSFYPLPLFLLPHSYYPCPRPPCAESCVSRRCMKTTRVFMRETGALASLAADRVSAWVFIANE</sequence>
<feature type="region of interest" description="Disordered" evidence="1">
    <location>
        <begin position="163"/>
        <end position="197"/>
    </location>
</feature>
<feature type="compositionally biased region" description="Low complexity" evidence="1">
    <location>
        <begin position="139"/>
        <end position="148"/>
    </location>
</feature>
<dbReference type="Proteomes" id="UP000054270">
    <property type="component" value="Unassembled WGS sequence"/>
</dbReference>
<keyword evidence="2" id="KW-0812">Transmembrane</keyword>
<keyword evidence="2" id="KW-1133">Transmembrane helix</keyword>
<keyword evidence="2" id="KW-0472">Membrane</keyword>
<evidence type="ECO:0000313" key="4">
    <source>
        <dbReference type="Proteomes" id="UP000054270"/>
    </source>
</evidence>
<dbReference type="AlphaFoldDB" id="A0A0D2P135"/>
<organism evidence="3 4">
    <name type="scientific">Hypholoma sublateritium (strain FD-334 SS-4)</name>
    <dbReference type="NCBI Taxonomy" id="945553"/>
    <lineage>
        <taxon>Eukaryota</taxon>
        <taxon>Fungi</taxon>
        <taxon>Dikarya</taxon>
        <taxon>Basidiomycota</taxon>
        <taxon>Agaricomycotina</taxon>
        <taxon>Agaricomycetes</taxon>
        <taxon>Agaricomycetidae</taxon>
        <taxon>Agaricales</taxon>
        <taxon>Agaricineae</taxon>
        <taxon>Strophariaceae</taxon>
        <taxon>Hypholoma</taxon>
    </lineage>
</organism>
<feature type="region of interest" description="Disordered" evidence="1">
    <location>
        <begin position="121"/>
        <end position="151"/>
    </location>
</feature>
<accession>A0A0D2P135</accession>
<proteinExistence type="predicted"/>
<gene>
    <name evidence="3" type="ORF">HYPSUDRAFT_208777</name>
</gene>
<evidence type="ECO:0000313" key="3">
    <source>
        <dbReference type="EMBL" id="KJA14355.1"/>
    </source>
</evidence>
<dbReference type="EMBL" id="KN817683">
    <property type="protein sequence ID" value="KJA14355.1"/>
    <property type="molecule type" value="Genomic_DNA"/>
</dbReference>
<keyword evidence="4" id="KW-1185">Reference proteome</keyword>